<feature type="compositionally biased region" description="Pro residues" evidence="1">
    <location>
        <begin position="439"/>
        <end position="455"/>
    </location>
</feature>
<organism evidence="3 4">
    <name type="scientific">Paeniglutamicibacter sulfureus</name>
    <dbReference type="NCBI Taxonomy" id="43666"/>
    <lineage>
        <taxon>Bacteria</taxon>
        <taxon>Bacillati</taxon>
        <taxon>Actinomycetota</taxon>
        <taxon>Actinomycetes</taxon>
        <taxon>Micrococcales</taxon>
        <taxon>Micrococcaceae</taxon>
        <taxon>Paeniglutamicibacter</taxon>
    </lineage>
</organism>
<name>A0ABU2BCQ3_9MICC</name>
<sequence length="652" mass="67410">MKLNHPASSAPRARSRGSQKPRIALMAIGLLALATITPAQAATEVVEKNPGGIVAVGPVNTDHGYPSWYQDSVGTRVELCLDFENPYCGFAAGDIPNDEAPISFPDNFPEEAFYMLASTTLDLPGGGRAVLVLGLEAAFANQVQAGDQVVFGRQRVTVRGAAPNTTLTFKHPYGSMTIDTDAAGDGKLVEDISPAQGNFTTALKSNIGPFLKWDPDTAPAAPEGYLGDPGQEHTVTGSPFGYNQFSVTGGGLNLSTDQFSLQGKISTNKGVEGKKALLEGNMIDVFASSEGTQLQIEGQAGKFVTTPMETDPASNRFYARIKFEGDAPTQIKISNIGDKPVSNSVIDVTKPHGISGLEATYDGTLLNVAAASRFGNALTAEGLGVLDPGATTQATQRAAFAVSAPPERVIVKDSTGAKASVDVSVVGGEATPEGQAPIAPAPDPGPVQDPAPDPAAPAIARATPESASINYGGSIVLDGSTSSGADTYKWTQVSGMPVTLSSDTSATPTVTVPYFANTSDTAPSPVTTTEVIKMQLVVGKEDGSESEPATVELNLVSDNVTVASDARHRVNKEFRLTGTATLPGVTGALTPGSRVIIYNTTPGAPVEKIGTAVVDATNNWQLKLKPGPSRQVTSVMVQSTRGGVTSATVAAR</sequence>
<evidence type="ECO:0000256" key="2">
    <source>
        <dbReference type="SAM" id="SignalP"/>
    </source>
</evidence>
<evidence type="ECO:0000313" key="4">
    <source>
        <dbReference type="Proteomes" id="UP001183817"/>
    </source>
</evidence>
<comment type="caution">
    <text evidence="3">The sequence shown here is derived from an EMBL/GenBank/DDBJ whole genome shotgun (WGS) entry which is preliminary data.</text>
</comment>
<feature type="signal peptide" evidence="2">
    <location>
        <begin position="1"/>
        <end position="41"/>
    </location>
</feature>
<protein>
    <recommendedName>
        <fullName evidence="5">WxL domain-containing protein</fullName>
    </recommendedName>
</protein>
<gene>
    <name evidence="3" type="ORF">J2S64_000115</name>
</gene>
<dbReference type="RefSeq" id="WP_310287217.1">
    <property type="nucleotide sequence ID" value="NZ_JAVDYI010000001.1"/>
</dbReference>
<evidence type="ECO:0000313" key="3">
    <source>
        <dbReference type="EMBL" id="MDR7356424.1"/>
    </source>
</evidence>
<dbReference type="Proteomes" id="UP001183817">
    <property type="component" value="Unassembled WGS sequence"/>
</dbReference>
<reference evidence="3 4" key="1">
    <citation type="submission" date="2023-07" db="EMBL/GenBank/DDBJ databases">
        <title>Sequencing the genomes of 1000 actinobacteria strains.</title>
        <authorList>
            <person name="Klenk H.-P."/>
        </authorList>
    </citation>
    <scope>NUCLEOTIDE SEQUENCE [LARGE SCALE GENOMIC DNA]</scope>
    <source>
        <strain evidence="3 4">DSM 20167</strain>
    </source>
</reference>
<feature type="chain" id="PRO_5046392617" description="WxL domain-containing protein" evidence="2">
    <location>
        <begin position="42"/>
        <end position="652"/>
    </location>
</feature>
<proteinExistence type="predicted"/>
<dbReference type="InterPro" id="IPR013783">
    <property type="entry name" value="Ig-like_fold"/>
</dbReference>
<keyword evidence="4" id="KW-1185">Reference proteome</keyword>
<feature type="region of interest" description="Disordered" evidence="1">
    <location>
        <begin position="429"/>
        <end position="458"/>
    </location>
</feature>
<evidence type="ECO:0008006" key="5">
    <source>
        <dbReference type="Google" id="ProtNLM"/>
    </source>
</evidence>
<evidence type="ECO:0000256" key="1">
    <source>
        <dbReference type="SAM" id="MobiDB-lite"/>
    </source>
</evidence>
<accession>A0ABU2BCQ3</accession>
<keyword evidence="2" id="KW-0732">Signal</keyword>
<dbReference type="EMBL" id="JAVDYI010000001">
    <property type="protein sequence ID" value="MDR7356424.1"/>
    <property type="molecule type" value="Genomic_DNA"/>
</dbReference>
<dbReference type="Gene3D" id="2.60.40.10">
    <property type="entry name" value="Immunoglobulins"/>
    <property type="match status" value="1"/>
</dbReference>